<dbReference type="PANTHER" id="PTHR33710">
    <property type="entry name" value="BNAC02G09200D PROTEIN"/>
    <property type="match status" value="1"/>
</dbReference>
<dbReference type="SUPFAM" id="SSF56219">
    <property type="entry name" value="DNase I-like"/>
    <property type="match status" value="1"/>
</dbReference>
<dbReference type="OrthoDB" id="1113909at2759"/>
<proteinExistence type="predicted"/>
<gene>
    <name evidence="1" type="ORF">ORAREDHAP_LOCUS44198</name>
</gene>
<dbReference type="AlphaFoldDB" id="A0A6J5Y1X6"/>
<dbReference type="Proteomes" id="UP000507245">
    <property type="component" value="Unassembled WGS sequence"/>
</dbReference>
<dbReference type="InterPro" id="IPR036691">
    <property type="entry name" value="Endo/exonu/phosph_ase_sf"/>
</dbReference>
<dbReference type="EMBL" id="CAEKKB010000007">
    <property type="protein sequence ID" value="CAB4317424.1"/>
    <property type="molecule type" value="Genomic_DNA"/>
</dbReference>
<evidence type="ECO:0000313" key="2">
    <source>
        <dbReference type="Proteomes" id="UP000507245"/>
    </source>
</evidence>
<evidence type="ECO:0000313" key="1">
    <source>
        <dbReference type="EMBL" id="CAB4317424.1"/>
    </source>
</evidence>
<protein>
    <recommendedName>
        <fullName evidence="3">Endonuclease/exonuclease/phosphatase domain-containing protein</fullName>
    </recommendedName>
</protein>
<dbReference type="Gene3D" id="3.60.10.10">
    <property type="entry name" value="Endonuclease/exonuclease/phosphatase"/>
    <property type="match status" value="1"/>
</dbReference>
<dbReference type="PANTHER" id="PTHR33710:SF71">
    <property type="entry name" value="ENDONUCLEASE_EXONUCLEASE_PHOSPHATASE DOMAIN-CONTAINING PROTEIN"/>
    <property type="match status" value="1"/>
</dbReference>
<name>A0A6J5Y1X6_PRUAR</name>
<keyword evidence="2" id="KW-1185">Reference proteome</keyword>
<accession>A0A6J5Y1X6</accession>
<sequence>MTWCYSVCRVGMSRDLAILWQGGVTVSLGSYSKGHIVFIEGVEQVGFRLGRNGSGLWIVGGDFNEILRTSEYWGRRFRPMSQMRKFGEALDDGLKVVNYTGYKFTWTNRWQGEGNVKLWLDMIVAKDETLLALPDMCTHYINSFVHDHLPIYFSLE</sequence>
<reference evidence="2" key="1">
    <citation type="journal article" date="2020" name="Genome Biol.">
        <title>Gamete binning: chromosome-level and haplotype-resolved genome assembly enabled by high-throughput single-cell sequencing of gamete genomes.</title>
        <authorList>
            <person name="Campoy J.A."/>
            <person name="Sun H."/>
            <person name="Goel M."/>
            <person name="Jiao W.-B."/>
            <person name="Folz-Donahue K."/>
            <person name="Wang N."/>
            <person name="Rubio M."/>
            <person name="Liu C."/>
            <person name="Kukat C."/>
            <person name="Ruiz D."/>
            <person name="Huettel B."/>
            <person name="Schneeberger K."/>
        </authorList>
    </citation>
    <scope>NUCLEOTIDE SEQUENCE [LARGE SCALE GENOMIC DNA]</scope>
    <source>
        <strain evidence="2">cv. Rojo Pasion</strain>
    </source>
</reference>
<organism evidence="1 2">
    <name type="scientific">Prunus armeniaca</name>
    <name type="common">Apricot</name>
    <name type="synonym">Armeniaca vulgaris</name>
    <dbReference type="NCBI Taxonomy" id="36596"/>
    <lineage>
        <taxon>Eukaryota</taxon>
        <taxon>Viridiplantae</taxon>
        <taxon>Streptophyta</taxon>
        <taxon>Embryophyta</taxon>
        <taxon>Tracheophyta</taxon>
        <taxon>Spermatophyta</taxon>
        <taxon>Magnoliopsida</taxon>
        <taxon>eudicotyledons</taxon>
        <taxon>Gunneridae</taxon>
        <taxon>Pentapetalae</taxon>
        <taxon>rosids</taxon>
        <taxon>fabids</taxon>
        <taxon>Rosales</taxon>
        <taxon>Rosaceae</taxon>
        <taxon>Amygdaloideae</taxon>
        <taxon>Amygdaleae</taxon>
        <taxon>Prunus</taxon>
    </lineage>
</organism>
<evidence type="ECO:0008006" key="3">
    <source>
        <dbReference type="Google" id="ProtNLM"/>
    </source>
</evidence>